<reference evidence="1 2" key="1">
    <citation type="submission" date="2024-04" db="EMBL/GenBank/DDBJ databases">
        <title>Tritrichomonas musculus Genome.</title>
        <authorList>
            <person name="Alves-Ferreira E."/>
            <person name="Grigg M."/>
            <person name="Lorenzi H."/>
            <person name="Galac M."/>
        </authorList>
    </citation>
    <scope>NUCLEOTIDE SEQUENCE [LARGE SCALE GENOMIC DNA]</scope>
    <source>
        <strain evidence="1 2">EAF2021</strain>
    </source>
</reference>
<dbReference type="Proteomes" id="UP001470230">
    <property type="component" value="Unassembled WGS sequence"/>
</dbReference>
<evidence type="ECO:0000313" key="2">
    <source>
        <dbReference type="Proteomes" id="UP001470230"/>
    </source>
</evidence>
<dbReference type="EMBL" id="JAPFFF010000007">
    <property type="protein sequence ID" value="KAK8885442.1"/>
    <property type="molecule type" value="Genomic_DNA"/>
</dbReference>
<protein>
    <submittedName>
        <fullName evidence="1">Uncharacterized protein</fullName>
    </submittedName>
</protein>
<name>A0ABR2K2V9_9EUKA</name>
<evidence type="ECO:0000313" key="1">
    <source>
        <dbReference type="EMBL" id="KAK8885442.1"/>
    </source>
</evidence>
<sequence>MFSFGQTATSSPYEGSKIGPFLSEVTFQTYDIQYKNTSLSTKDDNPEIEAILIISPPSIEIHSKNWGKCIRHISLNDIIQIEYMKNKELEKCNFMIQAKGENSPIEFLIDLKNSDQILGIKLDVPFKQSSDSKPEEAKKRHEDLKQYERTKYTIATKFPDVKKITGVLKLNGTLKLNALLAANREFNSEESKCILSFISQGQNLKIPFVYEGKLTPIQARNTCNAENLEMNLEFNGTLRLEGALKLDGDLRIKIVRTNEGLKCIVTHQTIDQAPELNLNSKYVLPEEKKKIFYDVQMDGLDFSRIMTKY</sequence>
<accession>A0ABR2K2V9</accession>
<proteinExistence type="predicted"/>
<comment type="caution">
    <text evidence="1">The sequence shown here is derived from an EMBL/GenBank/DDBJ whole genome shotgun (WGS) entry which is preliminary data.</text>
</comment>
<gene>
    <name evidence="1" type="ORF">M9Y10_040890</name>
</gene>
<organism evidence="1 2">
    <name type="scientific">Tritrichomonas musculus</name>
    <dbReference type="NCBI Taxonomy" id="1915356"/>
    <lineage>
        <taxon>Eukaryota</taxon>
        <taxon>Metamonada</taxon>
        <taxon>Parabasalia</taxon>
        <taxon>Tritrichomonadida</taxon>
        <taxon>Tritrichomonadidae</taxon>
        <taxon>Tritrichomonas</taxon>
    </lineage>
</organism>
<keyword evidence="2" id="KW-1185">Reference proteome</keyword>